<dbReference type="EMBL" id="CP064030">
    <property type="protein sequence ID" value="QRN54912.1"/>
    <property type="molecule type" value="Genomic_DNA"/>
</dbReference>
<gene>
    <name evidence="1" type="ORF">ISN74_06060</name>
</gene>
<dbReference type="RefSeq" id="WP_188798355.1">
    <property type="nucleotide sequence ID" value="NZ_BMIZ01000001.1"/>
</dbReference>
<evidence type="ECO:0000313" key="1">
    <source>
        <dbReference type="EMBL" id="QRN54912.1"/>
    </source>
</evidence>
<organism evidence="1 2">
    <name type="scientific">Dyella caseinilytica</name>
    <dbReference type="NCBI Taxonomy" id="1849581"/>
    <lineage>
        <taxon>Bacteria</taxon>
        <taxon>Pseudomonadati</taxon>
        <taxon>Pseudomonadota</taxon>
        <taxon>Gammaproteobacteria</taxon>
        <taxon>Lysobacterales</taxon>
        <taxon>Rhodanobacteraceae</taxon>
        <taxon>Dyella</taxon>
    </lineage>
</organism>
<protein>
    <submittedName>
        <fullName evidence="1">Glycine zipper family protein</fullName>
    </submittedName>
</protein>
<reference evidence="1 2" key="1">
    <citation type="submission" date="2020-10" db="EMBL/GenBank/DDBJ databases">
        <title>Phylogeny of dyella-like bacteria.</title>
        <authorList>
            <person name="Fu J."/>
        </authorList>
    </citation>
    <scope>NUCLEOTIDE SEQUENCE [LARGE SCALE GENOMIC DNA]</scope>
    <source>
        <strain evidence="1 2">DHOB09</strain>
    </source>
</reference>
<dbReference type="Proteomes" id="UP000663181">
    <property type="component" value="Chromosome"/>
</dbReference>
<accession>A0ABX7GZ24</accession>
<sequence length="298" mass="31952">MGNYTYQTTTNQTADSKYDVIGHLMPAKVFVFVVVDEPGRDGFLVRNCYADADNQYLKELNLGELGNLREVYPEKYGLWAKGTDSSARVAEHVMGMEKVTSYVSTSGDYPAGAARFDGKTVYIDIAKAKRSGARLITGAEIRAALDEYANQNPHLKKRIERIRGYSEALDKEILLQPRPSVPPSGVFTQKGLAISLGFVKYARVVQVFSIAFTAYDLSVATDQSFKAKSVHPIEKEVVRQMGGWGGAIAGARIGATAGALVGVETGPGAVITGLIGGIIFGAIGYWGGSFAAAQIPAQ</sequence>
<evidence type="ECO:0000313" key="2">
    <source>
        <dbReference type="Proteomes" id="UP000663181"/>
    </source>
</evidence>
<proteinExistence type="predicted"/>
<keyword evidence="2" id="KW-1185">Reference proteome</keyword>
<name>A0ABX7GZ24_9GAMM</name>